<feature type="region of interest" description="Disordered" evidence="5">
    <location>
        <begin position="428"/>
        <end position="479"/>
    </location>
</feature>
<evidence type="ECO:0000259" key="6">
    <source>
        <dbReference type="Pfam" id="PF24662"/>
    </source>
</evidence>
<dbReference type="Gene3D" id="1.10.10.60">
    <property type="entry name" value="Homeodomain-like"/>
    <property type="match status" value="1"/>
</dbReference>
<dbReference type="Proteomes" id="UP001151287">
    <property type="component" value="Unassembled WGS sequence"/>
</dbReference>
<feature type="domain" description="DUF7650" evidence="6">
    <location>
        <begin position="271"/>
        <end position="356"/>
    </location>
</feature>
<evidence type="ECO:0000256" key="4">
    <source>
        <dbReference type="ARBA" id="ARBA00023242"/>
    </source>
</evidence>
<sequence>MMDPLGAIVDEDTEEENTEETPPYNLQLLPEGSPVPDEMSDETPICPRVGDEYQVEVPDSPVLSETVPPDNQFLIGLPVPLTWADFQENDGPVPVPGTGTPHWNETEATGLVLGLYIFGKNLRLIQKFIESKSMGHVLAYYYGVFYKSEAYKKWFDCRKARTRRCIVGARIFTGWRQQELVSRLLSAAPQEKHERVLEAIKSFNENTVSFEDFIFSLRSTIGLQTFIDAVSIGKGREDLTGPGPDSGRTAHPAPARPEIPSGKACSSLSPSEIIRFLTGDFRLSKARANDLFWEAVWPRLLARGWHSEQPRDLIGSKNSLVFLLPGIKKFSRKRLMKGDHYYDCVSDVLKKVAAEPDLLDIDSVVAGNEDGEWPPGTMSVSQKEYLRPKVRPRDGSELMQFMVVDTSMLYDENRIRVRELKSLPAGVASGMEPGLVAGPSRVAISSDTSDSEDDDRSGVKRRDLASGEASEVNPVQTSQLVEGIDLGTDPIIDAVGNGHVATTSAVNDQEGHFGNVSHTSKLRVHKYLSPVPKRRRLSGCKQQGAGQKSLSFSKGNGDEAGHNGSALLAEADKGREGTHPQRKRKVKFLVKDVMKEETEPNLGSSGMAETVVQSLEGETRVELGPFDKPKEVSTDTVPRKRKVKELKVAETDCKPGLEVVVDQTKLDSNSSAQATQSVKEAVPAKRQRKVTFLFRESLERESNVMPHLIDGSEMGAADLIQHDSGLSKKSKKVIRRKPKSSGKEVKKDIEPLVKEVKKEIEVPSASVVGCEVRQCQTKEIEKPETSVAKEEPHNFNLDEPETAPMDVGTSDRSSAPVPSESKAAMSGRRVSTRNRPPTVRALEAVANGFLGGPKQRNFSAPSRKARRSGGASRRIHKVEEIVGPISSEDANVMELSAVAKDESCNGNCDQPIVDLTGDVQPDVKVCDNVVQVDLST</sequence>
<evidence type="ECO:0000256" key="5">
    <source>
        <dbReference type="SAM" id="MobiDB-lite"/>
    </source>
</evidence>
<dbReference type="GO" id="GO:0003714">
    <property type="term" value="F:transcription corepressor activity"/>
    <property type="evidence" value="ECO:0007669"/>
    <property type="project" value="TreeGrafter"/>
</dbReference>
<evidence type="ECO:0000256" key="2">
    <source>
        <dbReference type="ARBA" id="ARBA00023015"/>
    </source>
</evidence>
<dbReference type="SUPFAM" id="SSF46689">
    <property type="entry name" value="Homeodomain-like"/>
    <property type="match status" value="1"/>
</dbReference>
<feature type="compositionally biased region" description="Acidic residues" evidence="5">
    <location>
        <begin position="9"/>
        <end position="19"/>
    </location>
</feature>
<comment type="subcellular location">
    <subcellularLocation>
        <location evidence="1">Nucleus</location>
    </subcellularLocation>
</comment>
<feature type="compositionally biased region" description="Basic residues" evidence="5">
    <location>
        <begin position="728"/>
        <end position="740"/>
    </location>
</feature>
<comment type="caution">
    <text evidence="8">The sequence shown here is derived from an EMBL/GenBank/DDBJ whole genome shotgun (WGS) entry which is preliminary data.</text>
</comment>
<feature type="region of interest" description="Disordered" evidence="5">
    <location>
        <begin position="781"/>
        <end position="834"/>
    </location>
</feature>
<feature type="region of interest" description="Disordered" evidence="5">
    <location>
        <begin position="237"/>
        <end position="262"/>
    </location>
</feature>
<dbReference type="GO" id="GO:0005634">
    <property type="term" value="C:nucleus"/>
    <property type="evidence" value="ECO:0007669"/>
    <property type="project" value="UniProtKB-SubCell"/>
</dbReference>
<dbReference type="InterPro" id="IPR057712">
    <property type="entry name" value="DUF7952"/>
</dbReference>
<dbReference type="Pfam" id="PF25826">
    <property type="entry name" value="DUF7952"/>
    <property type="match status" value="1"/>
</dbReference>
<keyword evidence="9" id="KW-1185">Reference proteome</keyword>
<feature type="region of interest" description="Disordered" evidence="5">
    <location>
        <begin position="850"/>
        <end position="872"/>
    </location>
</feature>
<feature type="compositionally biased region" description="Basic and acidic residues" evidence="5">
    <location>
        <begin position="456"/>
        <end position="465"/>
    </location>
</feature>
<dbReference type="OrthoDB" id="1634742at2759"/>
<dbReference type="EMBL" id="JAMQYH010000002">
    <property type="protein sequence ID" value="KAJ1699419.1"/>
    <property type="molecule type" value="Genomic_DNA"/>
</dbReference>
<keyword evidence="2" id="KW-0805">Transcription regulation</keyword>
<evidence type="ECO:0000313" key="8">
    <source>
        <dbReference type="EMBL" id="KAJ1699419.1"/>
    </source>
</evidence>
<protein>
    <recommendedName>
        <fullName evidence="10">SANT domain-containing protein</fullName>
    </recommendedName>
</protein>
<dbReference type="PANTHER" id="PTHR13859:SF21">
    <property type="entry name" value="SANT DOMAIN-CONTAINING PROTEIN"/>
    <property type="match status" value="1"/>
</dbReference>
<proteinExistence type="predicted"/>
<evidence type="ECO:0008006" key="10">
    <source>
        <dbReference type="Google" id="ProtNLM"/>
    </source>
</evidence>
<organism evidence="8 9">
    <name type="scientific">Rhynchospora breviuscula</name>
    <dbReference type="NCBI Taxonomy" id="2022672"/>
    <lineage>
        <taxon>Eukaryota</taxon>
        <taxon>Viridiplantae</taxon>
        <taxon>Streptophyta</taxon>
        <taxon>Embryophyta</taxon>
        <taxon>Tracheophyta</taxon>
        <taxon>Spermatophyta</taxon>
        <taxon>Magnoliopsida</taxon>
        <taxon>Liliopsida</taxon>
        <taxon>Poales</taxon>
        <taxon>Cyperaceae</taxon>
        <taxon>Cyperoideae</taxon>
        <taxon>Rhynchosporeae</taxon>
        <taxon>Rhynchospora</taxon>
    </lineage>
</organism>
<feature type="region of interest" description="Disordered" evidence="5">
    <location>
        <begin position="722"/>
        <end position="745"/>
    </location>
</feature>
<reference evidence="8" key="1">
    <citation type="journal article" date="2022" name="Cell">
        <title>Repeat-based holocentromeres influence genome architecture and karyotype evolution.</title>
        <authorList>
            <person name="Hofstatter P.G."/>
            <person name="Thangavel G."/>
            <person name="Lux T."/>
            <person name="Neumann P."/>
            <person name="Vondrak T."/>
            <person name="Novak P."/>
            <person name="Zhang M."/>
            <person name="Costa L."/>
            <person name="Castellani M."/>
            <person name="Scott A."/>
            <person name="Toegelov H."/>
            <person name="Fuchs J."/>
            <person name="Mata-Sucre Y."/>
            <person name="Dias Y."/>
            <person name="Vanzela A.L.L."/>
            <person name="Huettel B."/>
            <person name="Almeida C.C.S."/>
            <person name="Simkova H."/>
            <person name="Souza G."/>
            <person name="Pedrosa-Harand A."/>
            <person name="Macas J."/>
            <person name="Mayer K.F.X."/>
            <person name="Houben A."/>
            <person name="Marques A."/>
        </authorList>
    </citation>
    <scope>NUCLEOTIDE SEQUENCE</scope>
    <source>
        <strain evidence="8">RhyBre1mFocal</strain>
    </source>
</reference>
<feature type="compositionally biased region" description="Polar residues" evidence="5">
    <location>
        <begin position="540"/>
        <end position="554"/>
    </location>
</feature>
<evidence type="ECO:0000313" key="9">
    <source>
        <dbReference type="Proteomes" id="UP001151287"/>
    </source>
</evidence>
<feature type="region of interest" description="Disordered" evidence="5">
    <location>
        <begin position="535"/>
        <end position="564"/>
    </location>
</feature>
<feature type="region of interest" description="Disordered" evidence="5">
    <location>
        <begin position="1"/>
        <end position="41"/>
    </location>
</feature>
<gene>
    <name evidence="8" type="ORF">LUZ63_007931</name>
</gene>
<dbReference type="InterPro" id="IPR009057">
    <property type="entry name" value="Homeodomain-like_sf"/>
</dbReference>
<evidence type="ECO:0000256" key="3">
    <source>
        <dbReference type="ARBA" id="ARBA00023163"/>
    </source>
</evidence>
<evidence type="ECO:0000259" key="7">
    <source>
        <dbReference type="Pfam" id="PF25826"/>
    </source>
</evidence>
<dbReference type="InterPro" id="IPR056067">
    <property type="entry name" value="DUF7650"/>
</dbReference>
<feature type="domain" description="DUF7952" evidence="7">
    <location>
        <begin position="103"/>
        <end position="233"/>
    </location>
</feature>
<keyword evidence="3" id="KW-0804">Transcription</keyword>
<dbReference type="Pfam" id="PF24662">
    <property type="entry name" value="DUF7650"/>
    <property type="match status" value="1"/>
</dbReference>
<dbReference type="AlphaFoldDB" id="A0A9Q0HUX4"/>
<keyword evidence="4" id="KW-0539">Nucleus</keyword>
<feature type="compositionally biased region" description="Basic and acidic residues" evidence="5">
    <location>
        <begin position="781"/>
        <end position="793"/>
    </location>
</feature>
<name>A0A9Q0HUX4_9POAL</name>
<evidence type="ECO:0000256" key="1">
    <source>
        <dbReference type="ARBA" id="ARBA00004123"/>
    </source>
</evidence>
<dbReference type="PANTHER" id="PTHR13859">
    <property type="entry name" value="ATROPHIN-RELATED"/>
    <property type="match status" value="1"/>
</dbReference>
<accession>A0A9Q0HUX4</accession>